<dbReference type="PROSITE" id="PS00061">
    <property type="entry name" value="ADH_SHORT"/>
    <property type="match status" value="1"/>
</dbReference>
<dbReference type="GO" id="GO:0016491">
    <property type="term" value="F:oxidoreductase activity"/>
    <property type="evidence" value="ECO:0007669"/>
    <property type="project" value="UniProtKB-KW"/>
</dbReference>
<reference evidence="3" key="1">
    <citation type="submission" date="2020-05" db="EMBL/GenBank/DDBJ databases">
        <authorList>
            <person name="Chiriac C."/>
            <person name="Salcher M."/>
            <person name="Ghai R."/>
            <person name="Kavagutti S V."/>
        </authorList>
    </citation>
    <scope>NUCLEOTIDE SEQUENCE</scope>
</reference>
<dbReference type="PANTHER" id="PTHR24321">
    <property type="entry name" value="DEHYDROGENASES, SHORT CHAIN"/>
    <property type="match status" value="1"/>
</dbReference>
<dbReference type="InterPro" id="IPR020904">
    <property type="entry name" value="Sc_DH/Rdtase_CS"/>
</dbReference>
<protein>
    <submittedName>
        <fullName evidence="3">Unannotated protein</fullName>
    </submittedName>
</protein>
<gene>
    <name evidence="3" type="ORF">UFOPK3772_03504</name>
</gene>
<dbReference type="InterPro" id="IPR002347">
    <property type="entry name" value="SDR_fam"/>
</dbReference>
<evidence type="ECO:0000256" key="1">
    <source>
        <dbReference type="ARBA" id="ARBA00006484"/>
    </source>
</evidence>
<evidence type="ECO:0000313" key="3">
    <source>
        <dbReference type="EMBL" id="CAB4972581.1"/>
    </source>
</evidence>
<keyword evidence="2" id="KW-0560">Oxidoreductase</keyword>
<dbReference type="CDD" id="cd05233">
    <property type="entry name" value="SDR_c"/>
    <property type="match status" value="1"/>
</dbReference>
<dbReference type="SUPFAM" id="SSF51735">
    <property type="entry name" value="NAD(P)-binding Rossmann-fold domains"/>
    <property type="match status" value="1"/>
</dbReference>
<name>A0A6J7LVS1_9ZZZZ</name>
<dbReference type="Gene3D" id="3.40.50.720">
    <property type="entry name" value="NAD(P)-binding Rossmann-like Domain"/>
    <property type="match status" value="1"/>
</dbReference>
<dbReference type="FunFam" id="3.40.50.720:FF:000084">
    <property type="entry name" value="Short-chain dehydrogenase reductase"/>
    <property type="match status" value="1"/>
</dbReference>
<organism evidence="3">
    <name type="scientific">freshwater metagenome</name>
    <dbReference type="NCBI Taxonomy" id="449393"/>
    <lineage>
        <taxon>unclassified sequences</taxon>
        <taxon>metagenomes</taxon>
        <taxon>ecological metagenomes</taxon>
    </lineage>
</organism>
<dbReference type="PRINTS" id="PR00081">
    <property type="entry name" value="GDHRDH"/>
</dbReference>
<proteinExistence type="inferred from homology"/>
<comment type="similarity">
    <text evidence="1">Belongs to the short-chain dehydrogenases/reductases (SDR) family.</text>
</comment>
<accession>A0A6J7LVS1</accession>
<dbReference type="PANTHER" id="PTHR24321:SF14">
    <property type="entry name" value="SHORT-CHAIN TYPE DEHYDROGENASE_REDUCTASE BLR2146-RELATED"/>
    <property type="match status" value="1"/>
</dbReference>
<evidence type="ECO:0000256" key="2">
    <source>
        <dbReference type="ARBA" id="ARBA00023002"/>
    </source>
</evidence>
<dbReference type="AlphaFoldDB" id="A0A6J7LVS1"/>
<dbReference type="Pfam" id="PF13561">
    <property type="entry name" value="adh_short_C2"/>
    <property type="match status" value="1"/>
</dbReference>
<sequence length="253" mass="26366">MSGMLNGQRIFVTGAAGGIGREVVNGLAAEGAEVIATDVRLAEGTNASLSLICDVTDQASVNAAVAEANAKLGPLTGLAYVTGFNHEATPIAEFAMEMWDKVFDINVKGVVRCANAIVPQLRANGGGSIVTTTSWWSYSGKAYFSAYCASKAALKSLTQSMADELAPNGIRVNNVAPGNMNTSMHTDALESEASKRGITFEEMREIEWAKVPLGIAGPPSAIADCMAFLFSDKASYITGGTFDVNGGVLLRSA</sequence>
<dbReference type="InterPro" id="IPR036291">
    <property type="entry name" value="NAD(P)-bd_dom_sf"/>
</dbReference>
<dbReference type="EMBL" id="CAFBNE010000218">
    <property type="protein sequence ID" value="CAB4972581.1"/>
    <property type="molecule type" value="Genomic_DNA"/>
</dbReference>